<dbReference type="CDD" id="cd19490">
    <property type="entry name" value="XRCC2"/>
    <property type="match status" value="1"/>
</dbReference>
<dbReference type="EMBL" id="JBBWUH010000002">
    <property type="protein sequence ID" value="KAK8175646.1"/>
    <property type="molecule type" value="Genomic_DNA"/>
</dbReference>
<accession>A0ABR1Y393</accession>
<comment type="caution">
    <text evidence="2">The sequence shown here is derived from an EMBL/GenBank/DDBJ whole genome shotgun (WGS) entry which is preliminary data.</text>
</comment>
<evidence type="ECO:0000313" key="3">
    <source>
        <dbReference type="Proteomes" id="UP001456524"/>
    </source>
</evidence>
<dbReference type="InterPro" id="IPR027417">
    <property type="entry name" value="P-loop_NTPase"/>
</dbReference>
<feature type="region of interest" description="Disordered" evidence="1">
    <location>
        <begin position="55"/>
        <end position="91"/>
    </location>
</feature>
<sequence length="413" mass="44635">MSAEDLGRRLLGEVEEAGLDEVFSSIKARADSGTSSHFGIPPLDHLLGVFERHATSPAAQRRAPGSPSKDQRSNTSQHLNTRTPAVELTSLGPGAGKTHLLYLITALAILPEAHSGIDLQGHGGTVVFIDTDGCFSVERFVQVTQCHIERCIKQHNHTTSSDEARPGRQETSISETEQRSLMHHALDHVHILQPQSHAAVLSTLSQLPSYLFDGSAHKSLHRPLQCIILDSASAFFHPLKAAEEQALLLQPPNNATASRAAAAEATATPPTTSEAYASLVRELRSLQHRFQCAVIATTASLSVSKLDAGNAPLPTLRPLLPPAFTSFATLRLAVTREIVPAFPPAMSVQEAQRERAQRQGVVEQGRVRVSVDGWGADAWGRELTEGVLGLRDRGAWDLRIKKDGVVLEEEEAP</sequence>
<dbReference type="PANTHER" id="PTHR46644:SF2">
    <property type="entry name" value="DNA REPAIR PROTEIN XRCC2"/>
    <property type="match status" value="1"/>
</dbReference>
<protein>
    <recommendedName>
        <fullName evidence="4">DNA recombination and repair protein Rad51-like C-terminal domain-containing protein</fullName>
    </recommendedName>
</protein>
<evidence type="ECO:0000313" key="2">
    <source>
        <dbReference type="EMBL" id="KAK8175646.1"/>
    </source>
</evidence>
<dbReference type="Gene3D" id="3.40.50.300">
    <property type="entry name" value="P-loop containing nucleotide triphosphate hydrolases"/>
    <property type="match status" value="1"/>
</dbReference>
<proteinExistence type="predicted"/>
<dbReference type="SUPFAM" id="SSF52540">
    <property type="entry name" value="P-loop containing nucleoside triphosphate hydrolases"/>
    <property type="match status" value="1"/>
</dbReference>
<keyword evidence="3" id="KW-1185">Reference proteome</keyword>
<reference evidence="2 3" key="1">
    <citation type="journal article" date="2022" name="G3 (Bethesda)">
        <title>Enemy or ally: a genomic approach to elucidate the lifestyle of Phyllosticta citrichinaensis.</title>
        <authorList>
            <person name="Buijs V.A."/>
            <person name="Groenewald J.Z."/>
            <person name="Haridas S."/>
            <person name="LaButti K.M."/>
            <person name="Lipzen A."/>
            <person name="Martin F.M."/>
            <person name="Barry K."/>
            <person name="Grigoriev I.V."/>
            <person name="Crous P.W."/>
            <person name="Seidl M.F."/>
        </authorList>
    </citation>
    <scope>NUCLEOTIDE SEQUENCE [LARGE SCALE GENOMIC DNA]</scope>
    <source>
        <strain evidence="2 3">CBS 129764</strain>
    </source>
</reference>
<dbReference type="Proteomes" id="UP001456524">
    <property type="component" value="Unassembled WGS sequence"/>
</dbReference>
<organism evidence="2 3">
    <name type="scientific">Phyllosticta citrichinensis</name>
    <dbReference type="NCBI Taxonomy" id="1130410"/>
    <lineage>
        <taxon>Eukaryota</taxon>
        <taxon>Fungi</taxon>
        <taxon>Dikarya</taxon>
        <taxon>Ascomycota</taxon>
        <taxon>Pezizomycotina</taxon>
        <taxon>Dothideomycetes</taxon>
        <taxon>Dothideomycetes incertae sedis</taxon>
        <taxon>Botryosphaeriales</taxon>
        <taxon>Phyllostictaceae</taxon>
        <taxon>Phyllosticta</taxon>
    </lineage>
</organism>
<name>A0ABR1Y393_9PEZI</name>
<dbReference type="InterPro" id="IPR030547">
    <property type="entry name" value="XRCC2"/>
</dbReference>
<gene>
    <name evidence="2" type="ORF">IWX90DRAFT_118065</name>
</gene>
<feature type="compositionally biased region" description="Polar residues" evidence="1">
    <location>
        <begin position="73"/>
        <end position="83"/>
    </location>
</feature>
<evidence type="ECO:0008006" key="4">
    <source>
        <dbReference type="Google" id="ProtNLM"/>
    </source>
</evidence>
<dbReference type="PANTHER" id="PTHR46644">
    <property type="entry name" value="DNA REPAIR PROTEIN XRCC2"/>
    <property type="match status" value="1"/>
</dbReference>
<evidence type="ECO:0000256" key="1">
    <source>
        <dbReference type="SAM" id="MobiDB-lite"/>
    </source>
</evidence>